<dbReference type="VEuPathDB" id="TrichDB:TRFO_06654"/>
<evidence type="ECO:0000313" key="3">
    <source>
        <dbReference type="Proteomes" id="UP000179807"/>
    </source>
</evidence>
<dbReference type="GeneID" id="94827928"/>
<feature type="compositionally biased region" description="Polar residues" evidence="1">
    <location>
        <begin position="79"/>
        <end position="92"/>
    </location>
</feature>
<dbReference type="AlphaFoldDB" id="A0A1J4JWP1"/>
<keyword evidence="3" id="KW-1185">Reference proteome</keyword>
<dbReference type="RefSeq" id="XP_068356563.1">
    <property type="nucleotide sequence ID" value="XM_068493224.1"/>
</dbReference>
<dbReference type="Proteomes" id="UP000179807">
    <property type="component" value="Unassembled WGS sequence"/>
</dbReference>
<reference evidence="2" key="1">
    <citation type="submission" date="2016-10" db="EMBL/GenBank/DDBJ databases">
        <authorList>
            <person name="Benchimol M."/>
            <person name="Almeida L.G."/>
            <person name="Vasconcelos A.T."/>
            <person name="Perreira-Neves A."/>
            <person name="Rosa I.A."/>
            <person name="Tasca T."/>
            <person name="Bogo M.R."/>
            <person name="de Souza W."/>
        </authorList>
    </citation>
    <scope>NUCLEOTIDE SEQUENCE [LARGE SCALE GENOMIC DNA]</scope>
    <source>
        <strain evidence="2">K</strain>
    </source>
</reference>
<feature type="compositionally biased region" description="Low complexity" evidence="1">
    <location>
        <begin position="93"/>
        <end position="103"/>
    </location>
</feature>
<organism evidence="2 3">
    <name type="scientific">Tritrichomonas foetus</name>
    <dbReference type="NCBI Taxonomy" id="1144522"/>
    <lineage>
        <taxon>Eukaryota</taxon>
        <taxon>Metamonada</taxon>
        <taxon>Parabasalia</taxon>
        <taxon>Tritrichomonadida</taxon>
        <taxon>Tritrichomonadidae</taxon>
        <taxon>Tritrichomonas</taxon>
    </lineage>
</organism>
<feature type="region of interest" description="Disordered" evidence="1">
    <location>
        <begin position="71"/>
        <end position="103"/>
    </location>
</feature>
<proteinExistence type="predicted"/>
<sequence length="234" mass="25829">MPSQLLNHSQQIQQTPPYQGLPPNNPIPPNINPSNAISLINTPPNQLSIPHSNSLMTNSNINPIYIQNSLNRTPHYAPQSPSFPTIDTTKPPHTQTHQQQHQHQNQYQVLTSMQPNAKSPHLVSSMDDLSTLIPPLHMKNSAVSAPIDGAGMGHREEHHVHIDNSDEVDHQGHIHKNSQSEIFSIGSPKGILLNPVAKDGHKPHPPKEISEVGNHVNHITIQAPSFDGKLYSVY</sequence>
<comment type="caution">
    <text evidence="2">The sequence shown here is derived from an EMBL/GenBank/DDBJ whole genome shotgun (WGS) entry which is preliminary data.</text>
</comment>
<feature type="region of interest" description="Disordered" evidence="1">
    <location>
        <begin position="1"/>
        <end position="36"/>
    </location>
</feature>
<evidence type="ECO:0000256" key="1">
    <source>
        <dbReference type="SAM" id="MobiDB-lite"/>
    </source>
</evidence>
<dbReference type="EMBL" id="MLAK01000827">
    <property type="protein sequence ID" value="OHT03427.1"/>
    <property type="molecule type" value="Genomic_DNA"/>
</dbReference>
<feature type="compositionally biased region" description="Pro residues" evidence="1">
    <location>
        <begin position="19"/>
        <end position="31"/>
    </location>
</feature>
<feature type="compositionally biased region" description="Polar residues" evidence="1">
    <location>
        <begin position="1"/>
        <end position="17"/>
    </location>
</feature>
<protein>
    <submittedName>
        <fullName evidence="2">Uncharacterized protein</fullName>
    </submittedName>
</protein>
<evidence type="ECO:0000313" key="2">
    <source>
        <dbReference type="EMBL" id="OHT03427.1"/>
    </source>
</evidence>
<name>A0A1J4JWP1_9EUKA</name>
<accession>A0A1J4JWP1</accession>
<gene>
    <name evidence="2" type="ORF">TRFO_06654</name>
</gene>